<organism evidence="2 3">
    <name type="scientific">Streptomyces camponoticapitis</name>
    <dbReference type="NCBI Taxonomy" id="1616125"/>
    <lineage>
        <taxon>Bacteria</taxon>
        <taxon>Bacillati</taxon>
        <taxon>Actinomycetota</taxon>
        <taxon>Actinomycetes</taxon>
        <taxon>Kitasatosporales</taxon>
        <taxon>Streptomycetaceae</taxon>
        <taxon>Streptomyces</taxon>
    </lineage>
</organism>
<keyword evidence="3" id="KW-1185">Reference proteome</keyword>
<feature type="compositionally biased region" description="Low complexity" evidence="1">
    <location>
        <begin position="20"/>
        <end position="32"/>
    </location>
</feature>
<feature type="region of interest" description="Disordered" evidence="1">
    <location>
        <begin position="1"/>
        <end position="32"/>
    </location>
</feature>
<reference evidence="3" key="1">
    <citation type="journal article" date="2019" name="Int. J. Syst. Evol. Microbiol.">
        <title>The Global Catalogue of Microorganisms (GCM) 10K type strain sequencing project: providing services to taxonomists for standard genome sequencing and annotation.</title>
        <authorList>
            <consortium name="The Broad Institute Genomics Platform"/>
            <consortium name="The Broad Institute Genome Sequencing Center for Infectious Disease"/>
            <person name="Wu L."/>
            <person name="Ma J."/>
        </authorList>
    </citation>
    <scope>NUCLEOTIDE SEQUENCE [LARGE SCALE GENOMIC DNA]</scope>
    <source>
        <strain evidence="3">CGMCC 4.7275</strain>
    </source>
</reference>
<sequence>MEEPPEREGAAGGGLGAVTGTGSRLLSGAEPGTAATAGVGAVAGSTGFDGLRLGSDPLRSDVWSDPFRSVPLCPDPFRPADVCAAVLDPSA</sequence>
<evidence type="ECO:0000313" key="2">
    <source>
        <dbReference type="EMBL" id="GGK07381.1"/>
    </source>
</evidence>
<name>A0ABQ2EDC6_9ACTN</name>
<comment type="caution">
    <text evidence="2">The sequence shown here is derived from an EMBL/GenBank/DDBJ whole genome shotgun (WGS) entry which is preliminary data.</text>
</comment>
<feature type="compositionally biased region" description="Gly residues" evidence="1">
    <location>
        <begin position="10"/>
        <end position="19"/>
    </location>
</feature>
<gene>
    <name evidence="2" type="ORF">GCM10011583_43930</name>
</gene>
<dbReference type="EMBL" id="BMMV01000014">
    <property type="protein sequence ID" value="GGK07381.1"/>
    <property type="molecule type" value="Genomic_DNA"/>
</dbReference>
<accession>A0ABQ2EDC6</accession>
<protein>
    <submittedName>
        <fullName evidence="2">Uncharacterized protein</fullName>
    </submittedName>
</protein>
<evidence type="ECO:0000256" key="1">
    <source>
        <dbReference type="SAM" id="MobiDB-lite"/>
    </source>
</evidence>
<evidence type="ECO:0000313" key="3">
    <source>
        <dbReference type="Proteomes" id="UP000660265"/>
    </source>
</evidence>
<proteinExistence type="predicted"/>
<dbReference type="Proteomes" id="UP000660265">
    <property type="component" value="Unassembled WGS sequence"/>
</dbReference>